<keyword evidence="2" id="KW-1185">Reference proteome</keyword>
<evidence type="ECO:0000313" key="2">
    <source>
        <dbReference type="Proteomes" id="UP000257109"/>
    </source>
</evidence>
<reference evidence="1" key="1">
    <citation type="submission" date="2018-05" db="EMBL/GenBank/DDBJ databases">
        <title>Draft genome of Mucuna pruriens seed.</title>
        <authorList>
            <person name="Nnadi N.E."/>
            <person name="Vos R."/>
            <person name="Hasami M.H."/>
            <person name="Devisetty U.K."/>
            <person name="Aguiy J.C."/>
        </authorList>
    </citation>
    <scope>NUCLEOTIDE SEQUENCE [LARGE SCALE GENOMIC DNA]</scope>
    <source>
        <strain evidence="1">JCA_2017</strain>
    </source>
</reference>
<name>A0A371GWY3_MUCPR</name>
<sequence>MMKQSLPCLSLEIKESLEQSESEAAPIKMVGRERESLIVDGKIGRSFMVEIKDATESDWTRSWTGKNNK</sequence>
<gene>
    <name evidence="1" type="ORF">CR513_22483</name>
</gene>
<evidence type="ECO:0000313" key="1">
    <source>
        <dbReference type="EMBL" id="RDX95041.1"/>
    </source>
</evidence>
<organism evidence="1 2">
    <name type="scientific">Mucuna pruriens</name>
    <name type="common">Velvet bean</name>
    <name type="synonym">Dolichos pruriens</name>
    <dbReference type="NCBI Taxonomy" id="157652"/>
    <lineage>
        <taxon>Eukaryota</taxon>
        <taxon>Viridiplantae</taxon>
        <taxon>Streptophyta</taxon>
        <taxon>Embryophyta</taxon>
        <taxon>Tracheophyta</taxon>
        <taxon>Spermatophyta</taxon>
        <taxon>Magnoliopsida</taxon>
        <taxon>eudicotyledons</taxon>
        <taxon>Gunneridae</taxon>
        <taxon>Pentapetalae</taxon>
        <taxon>rosids</taxon>
        <taxon>fabids</taxon>
        <taxon>Fabales</taxon>
        <taxon>Fabaceae</taxon>
        <taxon>Papilionoideae</taxon>
        <taxon>50 kb inversion clade</taxon>
        <taxon>NPAAA clade</taxon>
        <taxon>indigoferoid/millettioid clade</taxon>
        <taxon>Phaseoleae</taxon>
        <taxon>Mucuna</taxon>
    </lineage>
</organism>
<proteinExistence type="predicted"/>
<protein>
    <submittedName>
        <fullName evidence="1">Uncharacterized protein</fullName>
    </submittedName>
</protein>
<dbReference type="AlphaFoldDB" id="A0A371GWY3"/>
<dbReference type="Proteomes" id="UP000257109">
    <property type="component" value="Unassembled WGS sequence"/>
</dbReference>
<accession>A0A371GWY3</accession>
<dbReference type="EMBL" id="QJKJ01004221">
    <property type="protein sequence ID" value="RDX95041.1"/>
    <property type="molecule type" value="Genomic_DNA"/>
</dbReference>
<feature type="non-terminal residue" evidence="1">
    <location>
        <position position="1"/>
    </location>
</feature>
<comment type="caution">
    <text evidence="1">The sequence shown here is derived from an EMBL/GenBank/DDBJ whole genome shotgun (WGS) entry which is preliminary data.</text>
</comment>